<evidence type="ECO:0000256" key="1">
    <source>
        <dbReference type="ARBA" id="ARBA00007637"/>
    </source>
</evidence>
<feature type="domain" description="NAD-dependent epimerase/dehydratase" evidence="2">
    <location>
        <begin position="3"/>
        <end position="237"/>
    </location>
</feature>
<evidence type="ECO:0000259" key="2">
    <source>
        <dbReference type="Pfam" id="PF01370"/>
    </source>
</evidence>
<evidence type="ECO:0000313" key="3">
    <source>
        <dbReference type="EMBL" id="GGH37377.1"/>
    </source>
</evidence>
<organism evidence="3 4">
    <name type="scientific">Paenibacillus segetis</name>
    <dbReference type="NCBI Taxonomy" id="1325360"/>
    <lineage>
        <taxon>Bacteria</taxon>
        <taxon>Bacillati</taxon>
        <taxon>Bacillota</taxon>
        <taxon>Bacilli</taxon>
        <taxon>Bacillales</taxon>
        <taxon>Paenibacillaceae</taxon>
        <taxon>Paenibacillus</taxon>
    </lineage>
</organism>
<evidence type="ECO:0000313" key="4">
    <source>
        <dbReference type="Proteomes" id="UP000659344"/>
    </source>
</evidence>
<dbReference type="Pfam" id="PF01370">
    <property type="entry name" value="Epimerase"/>
    <property type="match status" value="1"/>
</dbReference>
<reference evidence="4" key="1">
    <citation type="journal article" date="2019" name="Int. J. Syst. Evol. Microbiol.">
        <title>The Global Catalogue of Microorganisms (GCM) 10K type strain sequencing project: providing services to taxonomists for standard genome sequencing and annotation.</title>
        <authorList>
            <consortium name="The Broad Institute Genomics Platform"/>
            <consortium name="The Broad Institute Genome Sequencing Center for Infectious Disease"/>
            <person name="Wu L."/>
            <person name="Ma J."/>
        </authorList>
    </citation>
    <scope>NUCLEOTIDE SEQUENCE [LARGE SCALE GENOMIC DNA]</scope>
    <source>
        <strain evidence="4">CGMCC 1.12769</strain>
    </source>
</reference>
<dbReference type="RefSeq" id="WP_188542120.1">
    <property type="nucleotide sequence ID" value="NZ_BMFT01000005.1"/>
</dbReference>
<dbReference type="InterPro" id="IPR001509">
    <property type="entry name" value="Epimerase_deHydtase"/>
</dbReference>
<dbReference type="InterPro" id="IPR036291">
    <property type="entry name" value="NAD(P)-bd_dom_sf"/>
</dbReference>
<dbReference type="Gene3D" id="3.40.50.720">
    <property type="entry name" value="NAD(P)-binding Rossmann-like Domain"/>
    <property type="match status" value="1"/>
</dbReference>
<gene>
    <name evidence="3" type="ORF">GCM10008013_44790</name>
</gene>
<name>A0ABQ1YT04_9BACL</name>
<keyword evidence="4" id="KW-1185">Reference proteome</keyword>
<proteinExistence type="inferred from homology"/>
<dbReference type="Proteomes" id="UP000659344">
    <property type="component" value="Unassembled WGS sequence"/>
</dbReference>
<protein>
    <submittedName>
        <fullName evidence="3">UDP-glucose 4-epimerase</fullName>
    </submittedName>
</protein>
<comment type="caution">
    <text evidence="3">The sequence shown here is derived from an EMBL/GenBank/DDBJ whole genome shotgun (WGS) entry which is preliminary data.</text>
</comment>
<dbReference type="PANTHER" id="PTHR43000">
    <property type="entry name" value="DTDP-D-GLUCOSE 4,6-DEHYDRATASE-RELATED"/>
    <property type="match status" value="1"/>
</dbReference>
<accession>A0ABQ1YT04</accession>
<comment type="similarity">
    <text evidence="1">Belongs to the NAD(P)-dependent epimerase/dehydratase family.</text>
</comment>
<dbReference type="SUPFAM" id="SSF51735">
    <property type="entry name" value="NAD(P)-binding Rossmann-fold domains"/>
    <property type="match status" value="1"/>
</dbReference>
<sequence length="326" mass="36487">MKVLVTGGAGFIGRCTVNQLIGQGDRVVVVDCTERNRSQSLEVEKLVTYYKVDITCDIEKLESIFAEERPDYVIHLAAQVSVRYSLVDPVEDADCNVMGTINVLKQCVRYGVKKFVFSSSAATYGNPKQIPIEENHETEPLSFYGLSKRVSEMYIQSYSHHFGLDYTILRYANVYGIRDTRTGEDGVVTAFVERILGGIPLEVYGDGQQTRDFIYVKDIAEANIAALRGGSQQIMNISSGKAVSLLEVIETLKQLCDASVTIQFLPHQKGDIEHSVLDNSKARSLLWWNPTYSLSDGLREIVNFENEIRRNPASVSHLVYNKIPAM</sequence>
<dbReference type="EMBL" id="BMFT01000005">
    <property type="protein sequence ID" value="GGH37377.1"/>
    <property type="molecule type" value="Genomic_DNA"/>
</dbReference>